<organism evidence="1 2">
    <name type="scientific">Popillia japonica</name>
    <name type="common">Japanese beetle</name>
    <dbReference type="NCBI Taxonomy" id="7064"/>
    <lineage>
        <taxon>Eukaryota</taxon>
        <taxon>Metazoa</taxon>
        <taxon>Ecdysozoa</taxon>
        <taxon>Arthropoda</taxon>
        <taxon>Hexapoda</taxon>
        <taxon>Insecta</taxon>
        <taxon>Pterygota</taxon>
        <taxon>Neoptera</taxon>
        <taxon>Endopterygota</taxon>
        <taxon>Coleoptera</taxon>
        <taxon>Polyphaga</taxon>
        <taxon>Scarabaeiformia</taxon>
        <taxon>Scarabaeidae</taxon>
        <taxon>Rutelinae</taxon>
        <taxon>Popillia</taxon>
    </lineage>
</organism>
<dbReference type="Proteomes" id="UP001458880">
    <property type="component" value="Unassembled WGS sequence"/>
</dbReference>
<sequence length="116" mass="14102">MGVVLRDNQQIKPKTADLTNWINKFKTKKIYLKRQKRKDLFIEAVLTYALSRAENELRHKQQLRRQKWQTLKTTWEPINNQDDAKRPVWDIKIYEDLDSLDHFLTEIDQIKIPLQR</sequence>
<gene>
    <name evidence="1" type="ORF">QE152_g27768</name>
</gene>
<evidence type="ECO:0000313" key="2">
    <source>
        <dbReference type="Proteomes" id="UP001458880"/>
    </source>
</evidence>
<accession>A0AAW1JKW9</accession>
<dbReference type="AlphaFoldDB" id="A0AAW1JKW9"/>
<comment type="caution">
    <text evidence="1">The sequence shown here is derived from an EMBL/GenBank/DDBJ whole genome shotgun (WGS) entry which is preliminary data.</text>
</comment>
<evidence type="ECO:0000313" key="1">
    <source>
        <dbReference type="EMBL" id="KAK9704617.1"/>
    </source>
</evidence>
<keyword evidence="2" id="KW-1185">Reference proteome</keyword>
<dbReference type="EMBL" id="JASPKY010000346">
    <property type="protein sequence ID" value="KAK9704617.1"/>
    <property type="molecule type" value="Genomic_DNA"/>
</dbReference>
<name>A0AAW1JKW9_POPJA</name>
<reference evidence="1 2" key="1">
    <citation type="journal article" date="2024" name="BMC Genomics">
        <title>De novo assembly and annotation of Popillia japonica's genome with initial clues to its potential as an invasive pest.</title>
        <authorList>
            <person name="Cucini C."/>
            <person name="Boschi S."/>
            <person name="Funari R."/>
            <person name="Cardaioli E."/>
            <person name="Iannotti N."/>
            <person name="Marturano G."/>
            <person name="Paoli F."/>
            <person name="Bruttini M."/>
            <person name="Carapelli A."/>
            <person name="Frati F."/>
            <person name="Nardi F."/>
        </authorList>
    </citation>
    <scope>NUCLEOTIDE SEQUENCE [LARGE SCALE GENOMIC DNA]</scope>
    <source>
        <strain evidence="1">DMR45628</strain>
    </source>
</reference>
<protein>
    <submittedName>
        <fullName evidence="1">Uncharacterized protein</fullName>
    </submittedName>
</protein>
<proteinExistence type="predicted"/>